<name>A0A7S2HHW5_9STRA</name>
<dbReference type="AlphaFoldDB" id="A0A7S2HHW5"/>
<organism evidence="2">
    <name type="scientific">Octactis speculum</name>
    <dbReference type="NCBI Taxonomy" id="3111310"/>
    <lineage>
        <taxon>Eukaryota</taxon>
        <taxon>Sar</taxon>
        <taxon>Stramenopiles</taxon>
        <taxon>Ochrophyta</taxon>
        <taxon>Dictyochophyceae</taxon>
        <taxon>Dictyochales</taxon>
        <taxon>Dictyochaceae</taxon>
        <taxon>Octactis</taxon>
    </lineage>
</organism>
<proteinExistence type="predicted"/>
<sequence>MSLGQQKASRNATTVLKVNGNKDVKTTGSSKLRVLVDASVIESFVDNGVSARWIHATPSLATSVGVAVVSEGGAGATCSFISVAVYPMSPFVYDISLCEDEGCL</sequence>
<dbReference type="EMBL" id="HBGS01060887">
    <property type="protein sequence ID" value="CAD9490299.1"/>
    <property type="molecule type" value="Transcribed_RNA"/>
</dbReference>
<accession>A0A7S2HHW5</accession>
<dbReference type="Gene3D" id="2.60.120.560">
    <property type="entry name" value="Exo-inulinase, domain 1"/>
    <property type="match status" value="1"/>
</dbReference>
<evidence type="ECO:0000313" key="2">
    <source>
        <dbReference type="EMBL" id="CAD9490299.1"/>
    </source>
</evidence>
<dbReference type="InterPro" id="IPR013320">
    <property type="entry name" value="ConA-like_dom_sf"/>
</dbReference>
<gene>
    <name evidence="2" type="ORF">DSPE1174_LOCUS31738</name>
</gene>
<feature type="domain" description="Glycosyl hydrolase family 32 C-terminal" evidence="1">
    <location>
        <begin position="22"/>
        <end position="86"/>
    </location>
</feature>
<dbReference type="InterPro" id="IPR013189">
    <property type="entry name" value="Glyco_hydro_32_C"/>
</dbReference>
<dbReference type="SUPFAM" id="SSF49899">
    <property type="entry name" value="Concanavalin A-like lectins/glucanases"/>
    <property type="match status" value="1"/>
</dbReference>
<evidence type="ECO:0000259" key="1">
    <source>
        <dbReference type="Pfam" id="PF08244"/>
    </source>
</evidence>
<dbReference type="Pfam" id="PF08244">
    <property type="entry name" value="Glyco_hydro_32C"/>
    <property type="match status" value="1"/>
</dbReference>
<protein>
    <recommendedName>
        <fullName evidence="1">Glycosyl hydrolase family 32 C-terminal domain-containing protein</fullName>
    </recommendedName>
</protein>
<reference evidence="2" key="1">
    <citation type="submission" date="2021-01" db="EMBL/GenBank/DDBJ databases">
        <authorList>
            <person name="Corre E."/>
            <person name="Pelletier E."/>
            <person name="Niang G."/>
            <person name="Scheremetjew M."/>
            <person name="Finn R."/>
            <person name="Kale V."/>
            <person name="Holt S."/>
            <person name="Cochrane G."/>
            <person name="Meng A."/>
            <person name="Brown T."/>
            <person name="Cohen L."/>
        </authorList>
    </citation>
    <scope>NUCLEOTIDE SEQUENCE</scope>
    <source>
        <strain evidence="2">CCMP1381</strain>
    </source>
</reference>